<dbReference type="InterPro" id="IPR011335">
    <property type="entry name" value="Restrct_endonuc-II-like"/>
</dbReference>
<sequence>MSREQHCAQTYQAGLAAERSVARQYLRQGYEFRDHRWRGKGGEIDIVFADGDTVVFVEVKKSATFDRAVQSLSRRQIGRILQTGAEYIGHLPRGSLTPVRFDVALVDARGAVQVLENALAA</sequence>
<dbReference type="HAMAP" id="MF_00048">
    <property type="entry name" value="UPF0102"/>
    <property type="match status" value="1"/>
</dbReference>
<protein>
    <recommendedName>
        <fullName evidence="2">UPF0102 protein VK792_15080</fullName>
    </recommendedName>
</protein>
<dbReference type="Pfam" id="PF02021">
    <property type="entry name" value="UPF0102"/>
    <property type="match status" value="1"/>
</dbReference>
<evidence type="ECO:0000313" key="4">
    <source>
        <dbReference type="Proteomes" id="UP001348149"/>
    </source>
</evidence>
<evidence type="ECO:0000313" key="3">
    <source>
        <dbReference type="EMBL" id="MEC3862613.1"/>
    </source>
</evidence>
<reference evidence="3 4" key="1">
    <citation type="submission" date="2024-01" db="EMBL/GenBank/DDBJ databases">
        <title>Mesobacterium rodlantinim sp. nov., isolated from shallow sea hydrothermal systems off Kueishantao Island.</title>
        <authorList>
            <person name="Su Z."/>
            <person name="Tang K."/>
        </authorList>
    </citation>
    <scope>NUCLEOTIDE SEQUENCE [LARGE SCALE GENOMIC DNA]</scope>
    <source>
        <strain evidence="3 4">TK19101</strain>
    </source>
</reference>
<dbReference type="InterPro" id="IPR011856">
    <property type="entry name" value="tRNA_endonuc-like_dom_sf"/>
</dbReference>
<accession>A0ABU6HMD6</accession>
<evidence type="ECO:0000256" key="2">
    <source>
        <dbReference type="HAMAP-Rule" id="MF_00048"/>
    </source>
</evidence>
<name>A0ABU6HMD6_9RHOB</name>
<dbReference type="Gene3D" id="3.40.1350.10">
    <property type="match status" value="1"/>
</dbReference>
<comment type="caution">
    <text evidence="3">The sequence shown here is derived from an EMBL/GenBank/DDBJ whole genome shotgun (WGS) entry which is preliminary data.</text>
</comment>
<dbReference type="SUPFAM" id="SSF52980">
    <property type="entry name" value="Restriction endonuclease-like"/>
    <property type="match status" value="1"/>
</dbReference>
<dbReference type="EMBL" id="JAYLLH010000025">
    <property type="protein sequence ID" value="MEC3862613.1"/>
    <property type="molecule type" value="Genomic_DNA"/>
</dbReference>
<dbReference type="InterPro" id="IPR003509">
    <property type="entry name" value="UPF0102_YraN-like"/>
</dbReference>
<dbReference type="Proteomes" id="UP001348149">
    <property type="component" value="Unassembled WGS sequence"/>
</dbReference>
<evidence type="ECO:0000256" key="1">
    <source>
        <dbReference type="ARBA" id="ARBA00006738"/>
    </source>
</evidence>
<dbReference type="RefSeq" id="WP_326298513.1">
    <property type="nucleotide sequence ID" value="NZ_JAYLLH010000025.1"/>
</dbReference>
<organism evidence="3 4">
    <name type="scientific">Mesobacterium hydrothermale</name>
    <dbReference type="NCBI Taxonomy" id="3111907"/>
    <lineage>
        <taxon>Bacteria</taxon>
        <taxon>Pseudomonadati</taxon>
        <taxon>Pseudomonadota</taxon>
        <taxon>Alphaproteobacteria</taxon>
        <taxon>Rhodobacterales</taxon>
        <taxon>Roseobacteraceae</taxon>
        <taxon>Mesobacterium</taxon>
    </lineage>
</organism>
<dbReference type="PANTHER" id="PTHR34039">
    <property type="entry name" value="UPF0102 PROTEIN YRAN"/>
    <property type="match status" value="1"/>
</dbReference>
<proteinExistence type="inferred from homology"/>
<keyword evidence="4" id="KW-1185">Reference proteome</keyword>
<comment type="similarity">
    <text evidence="1 2">Belongs to the UPF0102 family.</text>
</comment>
<dbReference type="PANTHER" id="PTHR34039:SF1">
    <property type="entry name" value="UPF0102 PROTEIN YRAN"/>
    <property type="match status" value="1"/>
</dbReference>
<gene>
    <name evidence="3" type="ORF">VK792_15080</name>
</gene>